<evidence type="ECO:0000313" key="4">
    <source>
        <dbReference type="Proteomes" id="UP000027604"/>
    </source>
</evidence>
<dbReference type="STRING" id="1349767.GJA_4961"/>
<gene>
    <name evidence="3" type="ORF">GJA_4961</name>
</gene>
<dbReference type="InterPro" id="IPR013424">
    <property type="entry name" value="Ice-binding_C"/>
</dbReference>
<sequence>MQLKPLLLAAMLVASGSAFADNYTPPTIEMEGSSPLYTVASFGTFHMAGLFTDTYNFIYRGGEPGFAGVVFHSHLNNLLEHSPINFTSASMNGTPIPIRNRELTSDAYLTGVPTDGLVTLIIHGYTTSDHGSYSGALSVVTGVPEPATYGMMLGGLALLGGLAWRRRTV</sequence>
<dbReference type="OrthoDB" id="8754432at2"/>
<dbReference type="KEGG" id="jag:GJA_4961"/>
<evidence type="ECO:0000313" key="3">
    <source>
        <dbReference type="EMBL" id="CDG85564.1"/>
    </source>
</evidence>
<keyword evidence="4" id="KW-1185">Reference proteome</keyword>
<accession>W0V9S4</accession>
<evidence type="ECO:0000256" key="1">
    <source>
        <dbReference type="SAM" id="SignalP"/>
    </source>
</evidence>
<dbReference type="NCBIfam" id="TIGR02595">
    <property type="entry name" value="PEP_CTERM"/>
    <property type="match status" value="1"/>
</dbReference>
<dbReference type="RefSeq" id="WP_051781263.1">
    <property type="nucleotide sequence ID" value="NZ_BCTH01000123.1"/>
</dbReference>
<dbReference type="HOGENOM" id="CLU_1576388_0_0_4"/>
<evidence type="ECO:0000259" key="2">
    <source>
        <dbReference type="Pfam" id="PF07589"/>
    </source>
</evidence>
<dbReference type="NCBIfam" id="NF038126">
    <property type="entry name" value="PEP_CTERM_FxDxF"/>
    <property type="match status" value="1"/>
</dbReference>
<dbReference type="Pfam" id="PF07589">
    <property type="entry name" value="PEP-CTERM"/>
    <property type="match status" value="1"/>
</dbReference>
<reference evidence="3 4" key="1">
    <citation type="journal article" date="2015" name="Genome Announc.">
        <title>Genome Sequence of Mushroom Soft-Rot Pathogen Janthinobacterium agaricidamnosum.</title>
        <authorList>
            <person name="Graupner K."/>
            <person name="Lackner G."/>
            <person name="Hertweck C."/>
        </authorList>
    </citation>
    <scope>NUCLEOTIDE SEQUENCE [LARGE SCALE GENOMIC DNA]</scope>
    <source>
        <strain evidence="4">NBRC 102515 / DSM 9628</strain>
    </source>
</reference>
<feature type="domain" description="Ice-binding protein C-terminal" evidence="2">
    <location>
        <begin position="143"/>
        <end position="167"/>
    </location>
</feature>
<proteinExistence type="predicted"/>
<organism evidence="3 4">
    <name type="scientific">Janthinobacterium agaricidamnosum NBRC 102515 = DSM 9628</name>
    <dbReference type="NCBI Taxonomy" id="1349767"/>
    <lineage>
        <taxon>Bacteria</taxon>
        <taxon>Pseudomonadati</taxon>
        <taxon>Pseudomonadota</taxon>
        <taxon>Betaproteobacteria</taxon>
        <taxon>Burkholderiales</taxon>
        <taxon>Oxalobacteraceae</taxon>
        <taxon>Janthinobacterium</taxon>
    </lineage>
</organism>
<keyword evidence="1" id="KW-0732">Signal</keyword>
<dbReference type="Proteomes" id="UP000027604">
    <property type="component" value="Chromosome I"/>
</dbReference>
<dbReference type="EMBL" id="HG322949">
    <property type="protein sequence ID" value="CDG85564.1"/>
    <property type="molecule type" value="Genomic_DNA"/>
</dbReference>
<protein>
    <submittedName>
        <fullName evidence="3">PEP-CTERM putative exosortase interaction domain protein</fullName>
    </submittedName>
</protein>
<dbReference type="PATRIC" id="fig|1349767.4.peg.1581"/>
<feature type="signal peptide" evidence="1">
    <location>
        <begin position="1"/>
        <end position="20"/>
    </location>
</feature>
<feature type="chain" id="PRO_5004797506" evidence="1">
    <location>
        <begin position="21"/>
        <end position="169"/>
    </location>
</feature>
<name>W0V9S4_9BURK</name>
<dbReference type="AlphaFoldDB" id="W0V9S4"/>